<proteinExistence type="predicted"/>
<dbReference type="PANTHER" id="PTHR31474">
    <property type="entry name" value="HR-LIKE LESION-INDUCER"/>
    <property type="match status" value="1"/>
</dbReference>
<name>A0A6A1W2P8_9ROSI</name>
<keyword evidence="1" id="KW-0472">Membrane</keyword>
<keyword evidence="2" id="KW-0732">Signal</keyword>
<protein>
    <recommendedName>
        <fullName evidence="6">HR-like lesion-inducer</fullName>
    </recommendedName>
</protein>
<feature type="signal peptide" evidence="2">
    <location>
        <begin position="1"/>
        <end position="28"/>
    </location>
</feature>
<evidence type="ECO:0000313" key="5">
    <source>
        <dbReference type="Proteomes" id="UP000516437"/>
    </source>
</evidence>
<reference evidence="4" key="1">
    <citation type="submission" date="2018-07" db="EMBL/GenBank/DDBJ databases">
        <authorList>
            <person name="Gao Z.-S."/>
            <person name="Jia H.-M."/>
            <person name="Jia H.-J."/>
            <person name="Cai Q.-L."/>
            <person name="Wang Y."/>
            <person name="Zhao H.-B."/>
        </authorList>
    </citation>
    <scope>NUCLEOTIDE SEQUENCE</scope>
    <source>
        <tissue evidence="4">Leaves</tissue>
    </source>
</reference>
<keyword evidence="1" id="KW-1133">Transmembrane helix</keyword>
<sequence>MGFVSFSGRVLFASLFLLSAWQMFSCLAGSCAPALTRYDTCGGDVPRVSSVKNATCTMSCGLLHPRCSFSPPCMHLLILHYFPTYPLWYTEFGADGGPAAKELATKFAVLQKNLSAKFGVEVPDVDVRHLVGISFFLKGVGGILFVFYSTFAAFLLLLNLVLTTPILYDFYNYSLDRPKYHRLLNEFFQSLALCGSLLFFIGMKNSIMKRQLKKKAPKTKTV</sequence>
<feature type="chain" id="PRO_5035382584" description="HR-like lesion-inducer" evidence="2">
    <location>
        <begin position="29"/>
        <end position="222"/>
    </location>
</feature>
<dbReference type="OrthoDB" id="529675at2759"/>
<organism evidence="4 5">
    <name type="scientific">Morella rubra</name>
    <name type="common">Chinese bayberry</name>
    <dbReference type="NCBI Taxonomy" id="262757"/>
    <lineage>
        <taxon>Eukaryota</taxon>
        <taxon>Viridiplantae</taxon>
        <taxon>Streptophyta</taxon>
        <taxon>Embryophyta</taxon>
        <taxon>Tracheophyta</taxon>
        <taxon>Spermatophyta</taxon>
        <taxon>Magnoliopsida</taxon>
        <taxon>eudicotyledons</taxon>
        <taxon>Gunneridae</taxon>
        <taxon>Pentapetalae</taxon>
        <taxon>rosids</taxon>
        <taxon>fabids</taxon>
        <taxon>Fagales</taxon>
        <taxon>Myricaceae</taxon>
        <taxon>Morella</taxon>
    </lineage>
</organism>
<dbReference type="Proteomes" id="UP000516437">
    <property type="component" value="Chromosome 3"/>
</dbReference>
<reference evidence="4" key="3">
    <citation type="submission" date="2019-09" db="EMBL/GenBank/DDBJ databases">
        <authorList>
            <person name="Gao Z."/>
        </authorList>
    </citation>
    <scope>NUCLEOTIDE SEQUENCE</scope>
    <source>
        <tissue evidence="4">Leaves</tissue>
    </source>
</reference>
<evidence type="ECO:0000256" key="1">
    <source>
        <dbReference type="SAM" id="Phobius"/>
    </source>
</evidence>
<evidence type="ECO:0008006" key="6">
    <source>
        <dbReference type="Google" id="ProtNLM"/>
    </source>
</evidence>
<keyword evidence="5" id="KW-1185">Reference proteome</keyword>
<comment type="caution">
    <text evidence="4">The sequence shown here is derived from an EMBL/GenBank/DDBJ whole genome shotgun (WGS) entry which is preliminary data.</text>
</comment>
<dbReference type="EMBL" id="RXIC02000021">
    <property type="protein sequence ID" value="KAB1219163.1"/>
    <property type="molecule type" value="Genomic_DNA"/>
</dbReference>
<evidence type="ECO:0000313" key="3">
    <source>
        <dbReference type="EMBL" id="KAB1219152.1"/>
    </source>
</evidence>
<evidence type="ECO:0000313" key="4">
    <source>
        <dbReference type="EMBL" id="KAB1219163.1"/>
    </source>
</evidence>
<feature type="transmembrane region" description="Helical" evidence="1">
    <location>
        <begin position="183"/>
        <end position="203"/>
    </location>
</feature>
<reference evidence="4 5" key="2">
    <citation type="journal article" date="2019" name="Plant Biotechnol. J.">
        <title>The red bayberry genome and genetic basis of sex determination.</title>
        <authorList>
            <person name="Jia H.M."/>
            <person name="Jia H.J."/>
            <person name="Cai Q.L."/>
            <person name="Wang Y."/>
            <person name="Zhao H.B."/>
            <person name="Yang W.F."/>
            <person name="Wang G.Y."/>
            <person name="Li Y.H."/>
            <person name="Zhan D.L."/>
            <person name="Shen Y.T."/>
            <person name="Niu Q.F."/>
            <person name="Chang L."/>
            <person name="Qiu J."/>
            <person name="Zhao L."/>
            <person name="Xie H.B."/>
            <person name="Fu W.Y."/>
            <person name="Jin J."/>
            <person name="Li X.W."/>
            <person name="Jiao Y."/>
            <person name="Zhou C.C."/>
            <person name="Tu T."/>
            <person name="Chai C.Y."/>
            <person name="Gao J.L."/>
            <person name="Fan L.J."/>
            <person name="van de Weg E."/>
            <person name="Wang J.Y."/>
            <person name="Gao Z.S."/>
        </authorList>
    </citation>
    <scope>NUCLEOTIDE SEQUENCE [LARGE SCALE GENOMIC DNA]</scope>
    <source>
        <tissue evidence="4">Leaves</tissue>
    </source>
</reference>
<dbReference type="Pfam" id="PF05514">
    <property type="entry name" value="HR_lesion"/>
    <property type="match status" value="2"/>
</dbReference>
<dbReference type="PANTHER" id="PTHR31474:SF4">
    <property type="entry name" value="NICOTIANA LESION-INDUCING LIKE"/>
    <property type="match status" value="1"/>
</dbReference>
<feature type="transmembrane region" description="Helical" evidence="1">
    <location>
        <begin position="135"/>
        <end position="162"/>
    </location>
</feature>
<evidence type="ECO:0000256" key="2">
    <source>
        <dbReference type="SAM" id="SignalP"/>
    </source>
</evidence>
<dbReference type="AlphaFoldDB" id="A0A6A1W2P8"/>
<gene>
    <name evidence="4" type="ORF">CJ030_MR3G008370</name>
    <name evidence="3" type="ORF">CJ030_MR3G008381</name>
</gene>
<dbReference type="InterPro" id="IPR008637">
    <property type="entry name" value="HR_lesion"/>
</dbReference>
<accession>A0A6A1W2P8</accession>
<keyword evidence="1" id="KW-0812">Transmembrane</keyword>
<dbReference type="EMBL" id="RXIC02000021">
    <property type="protein sequence ID" value="KAB1219152.1"/>
    <property type="molecule type" value="Genomic_DNA"/>
</dbReference>